<dbReference type="AlphaFoldDB" id="A0A7Y9E8X8"/>
<evidence type="ECO:0000313" key="2">
    <source>
        <dbReference type="Proteomes" id="UP000535511"/>
    </source>
</evidence>
<name>A0A7Y9E8X8_9ACTN</name>
<sequence length="286" mass="29953">MTAVLEPTWTGLVDDAAIFPPGNADLADAATAHLERRHTAYADLVGSLVVRDTDLPQLRGCAARVSVVVTGGAGQIAGPAALCARLGLEPAGLEIALRDLDDLAGNARRVVTAVDAARAAGDLAEDVPVHVELPQADPSYAWLAAADEVAAAELRLKFRTGGVDAHHFPTAPRLSSWIDAALDRETPFKCTAGLHHAVRHTTAEGFVEPVDQHGFLNVLLATRLAFDGASQEDVVAALEQRDAGALAAAAREADLAGARRWFTSFGSCSVQEPLDDLIALGLLEQP</sequence>
<proteinExistence type="predicted"/>
<dbReference type="RefSeq" id="WP_179664953.1">
    <property type="nucleotide sequence ID" value="NZ_JACCBG010000001.1"/>
</dbReference>
<dbReference type="EMBL" id="JACCBG010000001">
    <property type="protein sequence ID" value="NYD43414.1"/>
    <property type="molecule type" value="Genomic_DNA"/>
</dbReference>
<comment type="caution">
    <text evidence="1">The sequence shown here is derived from an EMBL/GenBank/DDBJ whole genome shotgun (WGS) entry which is preliminary data.</text>
</comment>
<evidence type="ECO:0000313" key="1">
    <source>
        <dbReference type="EMBL" id="NYD43414.1"/>
    </source>
</evidence>
<keyword evidence="2" id="KW-1185">Reference proteome</keyword>
<accession>A0A7Y9E8X8</accession>
<dbReference type="Proteomes" id="UP000535511">
    <property type="component" value="Unassembled WGS sequence"/>
</dbReference>
<reference evidence="1 2" key="1">
    <citation type="submission" date="2020-07" db="EMBL/GenBank/DDBJ databases">
        <title>Sequencing the genomes of 1000 actinobacteria strains.</title>
        <authorList>
            <person name="Klenk H.-P."/>
        </authorList>
    </citation>
    <scope>NUCLEOTIDE SEQUENCE [LARGE SCALE GENOMIC DNA]</scope>
    <source>
        <strain evidence="1 2">DSM 21350</strain>
    </source>
</reference>
<protein>
    <submittedName>
        <fullName evidence="1">Uncharacterized protein</fullName>
    </submittedName>
</protein>
<organism evidence="1 2">
    <name type="scientific">Nocardioides panaciterrulae</name>
    <dbReference type="NCBI Taxonomy" id="661492"/>
    <lineage>
        <taxon>Bacteria</taxon>
        <taxon>Bacillati</taxon>
        <taxon>Actinomycetota</taxon>
        <taxon>Actinomycetes</taxon>
        <taxon>Propionibacteriales</taxon>
        <taxon>Nocardioidaceae</taxon>
        <taxon>Nocardioides</taxon>
    </lineage>
</organism>
<gene>
    <name evidence="1" type="ORF">BJZ21_003497</name>
</gene>